<organism evidence="1 2">
    <name type="scientific">Pleurodeles waltl</name>
    <name type="common">Iberian ribbed newt</name>
    <dbReference type="NCBI Taxonomy" id="8319"/>
    <lineage>
        <taxon>Eukaryota</taxon>
        <taxon>Metazoa</taxon>
        <taxon>Chordata</taxon>
        <taxon>Craniata</taxon>
        <taxon>Vertebrata</taxon>
        <taxon>Euteleostomi</taxon>
        <taxon>Amphibia</taxon>
        <taxon>Batrachia</taxon>
        <taxon>Caudata</taxon>
        <taxon>Salamandroidea</taxon>
        <taxon>Salamandridae</taxon>
        <taxon>Pleurodelinae</taxon>
        <taxon>Pleurodeles</taxon>
    </lineage>
</organism>
<keyword evidence="2" id="KW-1185">Reference proteome</keyword>
<dbReference type="Proteomes" id="UP001066276">
    <property type="component" value="Chromosome 3_2"/>
</dbReference>
<dbReference type="AlphaFoldDB" id="A0AAV7THT9"/>
<evidence type="ECO:0000313" key="2">
    <source>
        <dbReference type="Proteomes" id="UP001066276"/>
    </source>
</evidence>
<sequence length="108" mass="11593">MFPGLGQGLAALGELMEPRNICHTPFLCQRSCHLVLSLPSQGGGARSLIDPIPPCDKMGEEVFPSEDTFLVCVTSSLDGTVATRRGPSLNTKKSCVKEQRLNQPLTVP</sequence>
<proteinExistence type="predicted"/>
<name>A0AAV7THT9_PLEWA</name>
<comment type="caution">
    <text evidence="1">The sequence shown here is derived from an EMBL/GenBank/DDBJ whole genome shotgun (WGS) entry which is preliminary data.</text>
</comment>
<dbReference type="EMBL" id="JANPWB010000006">
    <property type="protein sequence ID" value="KAJ1175985.1"/>
    <property type="molecule type" value="Genomic_DNA"/>
</dbReference>
<gene>
    <name evidence="1" type="ORF">NDU88_001270</name>
</gene>
<evidence type="ECO:0000313" key="1">
    <source>
        <dbReference type="EMBL" id="KAJ1175985.1"/>
    </source>
</evidence>
<protein>
    <submittedName>
        <fullName evidence="1">Uncharacterized protein</fullName>
    </submittedName>
</protein>
<accession>A0AAV7THT9</accession>
<reference evidence="1" key="1">
    <citation type="journal article" date="2022" name="bioRxiv">
        <title>Sequencing and chromosome-scale assembly of the giantPleurodeles waltlgenome.</title>
        <authorList>
            <person name="Brown T."/>
            <person name="Elewa A."/>
            <person name="Iarovenko S."/>
            <person name="Subramanian E."/>
            <person name="Araus A.J."/>
            <person name="Petzold A."/>
            <person name="Susuki M."/>
            <person name="Suzuki K.-i.T."/>
            <person name="Hayashi T."/>
            <person name="Toyoda A."/>
            <person name="Oliveira C."/>
            <person name="Osipova E."/>
            <person name="Leigh N.D."/>
            <person name="Simon A."/>
            <person name="Yun M.H."/>
        </authorList>
    </citation>
    <scope>NUCLEOTIDE SEQUENCE</scope>
    <source>
        <strain evidence="1">20211129_DDA</strain>
        <tissue evidence="1">Liver</tissue>
    </source>
</reference>